<dbReference type="CDD" id="cd00090">
    <property type="entry name" value="HTH_ARSR"/>
    <property type="match status" value="1"/>
</dbReference>
<dbReference type="SMART" id="SM00418">
    <property type="entry name" value="HTH_ARSR"/>
    <property type="match status" value="1"/>
</dbReference>
<evidence type="ECO:0000256" key="3">
    <source>
        <dbReference type="ARBA" id="ARBA00023163"/>
    </source>
</evidence>
<dbReference type="EMBL" id="JAVYII010000007">
    <property type="protein sequence ID" value="MDT9594654.1"/>
    <property type="molecule type" value="Genomic_DNA"/>
</dbReference>
<evidence type="ECO:0000313" key="5">
    <source>
        <dbReference type="EMBL" id="MDT9594654.1"/>
    </source>
</evidence>
<dbReference type="Pfam" id="PF12840">
    <property type="entry name" value="HTH_20"/>
    <property type="match status" value="1"/>
</dbReference>
<gene>
    <name evidence="5" type="ORF">RDV89_16330</name>
</gene>
<keyword evidence="1" id="KW-0805">Transcription regulation</keyword>
<comment type="caution">
    <text evidence="5">The sequence shown here is derived from an EMBL/GenBank/DDBJ whole genome shotgun (WGS) entry which is preliminary data.</text>
</comment>
<dbReference type="PANTHER" id="PTHR43132">
    <property type="entry name" value="ARSENICAL RESISTANCE OPERON REPRESSOR ARSR-RELATED"/>
    <property type="match status" value="1"/>
</dbReference>
<dbReference type="InterPro" id="IPR036390">
    <property type="entry name" value="WH_DNA-bd_sf"/>
</dbReference>
<keyword evidence="2" id="KW-0238">DNA-binding</keyword>
<dbReference type="InterPro" id="IPR036388">
    <property type="entry name" value="WH-like_DNA-bd_sf"/>
</dbReference>
<dbReference type="PRINTS" id="PR00778">
    <property type="entry name" value="HTHARSR"/>
</dbReference>
<reference evidence="5 6" key="1">
    <citation type="submission" date="2023-08" db="EMBL/GenBank/DDBJ databases">
        <title>Nocardioides seae sp. nov., a bacterium isolated from a soil.</title>
        <authorList>
            <person name="Wang X."/>
        </authorList>
    </citation>
    <scope>NUCLEOTIDE SEQUENCE [LARGE SCALE GENOMIC DNA]</scope>
    <source>
        <strain evidence="5 6">YZH12</strain>
    </source>
</reference>
<dbReference type="InterPro" id="IPR001845">
    <property type="entry name" value="HTH_ArsR_DNA-bd_dom"/>
</dbReference>
<evidence type="ECO:0000259" key="4">
    <source>
        <dbReference type="PROSITE" id="PS50987"/>
    </source>
</evidence>
<evidence type="ECO:0000256" key="2">
    <source>
        <dbReference type="ARBA" id="ARBA00023125"/>
    </source>
</evidence>
<accession>A0ABU3PZK9</accession>
<proteinExistence type="predicted"/>
<organism evidence="5 6">
    <name type="scientific">Nocardioides imazamoxiresistens</name>
    <dbReference type="NCBI Taxonomy" id="3231893"/>
    <lineage>
        <taxon>Bacteria</taxon>
        <taxon>Bacillati</taxon>
        <taxon>Actinomycetota</taxon>
        <taxon>Actinomycetes</taxon>
        <taxon>Propionibacteriales</taxon>
        <taxon>Nocardioidaceae</taxon>
        <taxon>Nocardioides</taxon>
    </lineage>
</organism>
<feature type="domain" description="HTH arsR-type" evidence="4">
    <location>
        <begin position="12"/>
        <end position="104"/>
    </location>
</feature>
<dbReference type="SUPFAM" id="SSF46785">
    <property type="entry name" value="Winged helix' DNA-binding domain"/>
    <property type="match status" value="1"/>
</dbReference>
<evidence type="ECO:0000256" key="1">
    <source>
        <dbReference type="ARBA" id="ARBA00023015"/>
    </source>
</evidence>
<dbReference type="PANTHER" id="PTHR43132:SF2">
    <property type="entry name" value="ARSENICAL RESISTANCE OPERON REPRESSOR ARSR-RELATED"/>
    <property type="match status" value="1"/>
</dbReference>
<evidence type="ECO:0000313" key="6">
    <source>
        <dbReference type="Proteomes" id="UP001268542"/>
    </source>
</evidence>
<protein>
    <submittedName>
        <fullName evidence="5">Winged helix-turn-helix domain-containing protein</fullName>
    </submittedName>
</protein>
<keyword evidence="3" id="KW-0804">Transcription</keyword>
<dbReference type="PROSITE" id="PS50987">
    <property type="entry name" value="HTH_ARSR_2"/>
    <property type="match status" value="1"/>
</dbReference>
<dbReference type="Proteomes" id="UP001268542">
    <property type="component" value="Unassembled WGS sequence"/>
</dbReference>
<sequence>MADHRRSPDYDLADELELTGDEQYRALFDETRSRIVTLLLDRAATTSELAEVLERPKGTVGHHLKLLERAGLVRVVRTERVRALEAKYYGRTARLFLYHAVGEAVGEPQRALARAAAGIAAAPVLTPEAADDPGHLPVIGYLRHARIPRERASEWADRLADLVLEFAAEPAAGDTTYAVVVGLYPTRGLSDPDGTGAP</sequence>
<dbReference type="Gene3D" id="1.10.10.10">
    <property type="entry name" value="Winged helix-like DNA-binding domain superfamily/Winged helix DNA-binding domain"/>
    <property type="match status" value="1"/>
</dbReference>
<dbReference type="RefSeq" id="WP_315734608.1">
    <property type="nucleotide sequence ID" value="NZ_JAVYII010000007.1"/>
</dbReference>
<keyword evidence="6" id="KW-1185">Reference proteome</keyword>
<dbReference type="InterPro" id="IPR011991">
    <property type="entry name" value="ArsR-like_HTH"/>
</dbReference>
<name>A0ABU3PZK9_9ACTN</name>
<dbReference type="InterPro" id="IPR051011">
    <property type="entry name" value="Metal_resp_trans_reg"/>
</dbReference>